<organism evidence="1 2">
    <name type="scientific">Coccidioides immitis H538.4</name>
    <dbReference type="NCBI Taxonomy" id="396776"/>
    <lineage>
        <taxon>Eukaryota</taxon>
        <taxon>Fungi</taxon>
        <taxon>Dikarya</taxon>
        <taxon>Ascomycota</taxon>
        <taxon>Pezizomycotina</taxon>
        <taxon>Eurotiomycetes</taxon>
        <taxon>Eurotiomycetidae</taxon>
        <taxon>Onygenales</taxon>
        <taxon>Onygenaceae</taxon>
        <taxon>Coccidioides</taxon>
    </lineage>
</organism>
<evidence type="ECO:0000313" key="2">
    <source>
        <dbReference type="Proteomes" id="UP000054563"/>
    </source>
</evidence>
<gene>
    <name evidence="1" type="ORF">CIHG_10519</name>
</gene>
<dbReference type="VEuPathDB" id="FungiDB:CIHG_10519"/>
<protein>
    <submittedName>
        <fullName evidence="1">Uncharacterized protein</fullName>
    </submittedName>
</protein>
<dbReference type="AlphaFoldDB" id="A0A0J8S5N7"/>
<proteinExistence type="predicted"/>
<dbReference type="Proteomes" id="UP000054563">
    <property type="component" value="Unassembled WGS sequence"/>
</dbReference>
<sequence>MSEAITTMSKQTMNLSDVLDPEQVPIDCTGPGTYADPIHVKNAVILGQKFCEKMKGREIVSELLGDTLETLCIGYSSNAYCKAKVKFQVKVLKCQELKISSTTFKAMDCNQNLKRIIHGCNTVTYKKYGEVLMLGECVEWAMMPQNTYVE</sequence>
<accession>A0A0J8S5N7</accession>
<dbReference type="EMBL" id="DS017211">
    <property type="protein sequence ID" value="KMU92740.1"/>
    <property type="molecule type" value="Genomic_DNA"/>
</dbReference>
<reference evidence="2" key="1">
    <citation type="journal article" date="2010" name="Genome Res.">
        <title>Population genomic sequencing of Coccidioides fungi reveals recent hybridization and transposon control.</title>
        <authorList>
            <person name="Neafsey D.E."/>
            <person name="Barker B.M."/>
            <person name="Sharpton T.J."/>
            <person name="Stajich J.E."/>
            <person name="Park D.J."/>
            <person name="Whiston E."/>
            <person name="Hung C.-Y."/>
            <person name="McMahan C."/>
            <person name="White J."/>
            <person name="Sykes S."/>
            <person name="Heiman D."/>
            <person name="Young S."/>
            <person name="Zeng Q."/>
            <person name="Abouelleil A."/>
            <person name="Aftuck L."/>
            <person name="Bessette D."/>
            <person name="Brown A."/>
            <person name="FitzGerald M."/>
            <person name="Lui A."/>
            <person name="Macdonald J.P."/>
            <person name="Priest M."/>
            <person name="Orbach M.J."/>
            <person name="Galgiani J.N."/>
            <person name="Kirkland T.N."/>
            <person name="Cole G.T."/>
            <person name="Birren B.W."/>
            <person name="Henn M.R."/>
            <person name="Taylor J.W."/>
            <person name="Rounsley S.D."/>
        </authorList>
    </citation>
    <scope>NUCLEOTIDE SEQUENCE [LARGE SCALE GENOMIC DNA]</scope>
    <source>
        <strain evidence="2">H538.4</strain>
    </source>
</reference>
<name>A0A0J8S5N7_COCIT</name>
<evidence type="ECO:0000313" key="1">
    <source>
        <dbReference type="EMBL" id="KMU92740.1"/>
    </source>
</evidence>